<evidence type="ECO:0000313" key="1">
    <source>
        <dbReference type="EMBL" id="BAS90571.1"/>
    </source>
</evidence>
<dbReference type="InParanoid" id="A0A0P0WDN0"/>
<dbReference type="AlphaFoldDB" id="A0A0P0WDN0"/>
<feature type="non-terminal residue" evidence="1">
    <location>
        <position position="210"/>
    </location>
</feature>
<dbReference type="Gramene" id="Os04t0570850-00">
    <property type="protein sequence ID" value="Os04t0570850-00"/>
    <property type="gene ID" value="Os04g0570850"/>
</dbReference>
<dbReference type="Proteomes" id="UP000059680">
    <property type="component" value="Chromosome 4"/>
</dbReference>
<accession>A0A0P0WDN0</accession>
<reference evidence="1 2" key="2">
    <citation type="journal article" date="2013" name="Plant Cell Physiol.">
        <title>Rice Annotation Project Database (RAP-DB): an integrative and interactive database for rice genomics.</title>
        <authorList>
            <person name="Sakai H."/>
            <person name="Lee S.S."/>
            <person name="Tanaka T."/>
            <person name="Numa H."/>
            <person name="Kim J."/>
            <person name="Kawahara Y."/>
            <person name="Wakimoto H."/>
            <person name="Yang C.C."/>
            <person name="Iwamoto M."/>
            <person name="Abe T."/>
            <person name="Yamada Y."/>
            <person name="Muto A."/>
            <person name="Inokuchi H."/>
            <person name="Ikemura T."/>
            <person name="Matsumoto T."/>
            <person name="Sasaki T."/>
            <person name="Itoh T."/>
        </authorList>
    </citation>
    <scope>NUCLEOTIDE SEQUENCE [LARGE SCALE GENOMIC DNA]</scope>
    <source>
        <strain evidence="2">cv. Nipponbare</strain>
    </source>
</reference>
<reference evidence="1 2" key="3">
    <citation type="journal article" date="2013" name="Rice">
        <title>Improvement of the Oryza sativa Nipponbare reference genome using next generation sequence and optical map data.</title>
        <authorList>
            <person name="Kawahara Y."/>
            <person name="de la Bastide M."/>
            <person name="Hamilton J.P."/>
            <person name="Kanamori H."/>
            <person name="McCombie W.R."/>
            <person name="Ouyang S."/>
            <person name="Schwartz D.C."/>
            <person name="Tanaka T."/>
            <person name="Wu J."/>
            <person name="Zhou S."/>
            <person name="Childs K.L."/>
            <person name="Davidson R.M."/>
            <person name="Lin H."/>
            <person name="Quesada-Ocampo L."/>
            <person name="Vaillancourt B."/>
            <person name="Sakai H."/>
            <person name="Lee S.S."/>
            <person name="Kim J."/>
            <person name="Numa H."/>
            <person name="Itoh T."/>
            <person name="Buell C.R."/>
            <person name="Matsumoto T."/>
        </authorList>
    </citation>
    <scope>NUCLEOTIDE SEQUENCE [LARGE SCALE GENOMIC DNA]</scope>
    <source>
        <strain evidence="2">cv. Nipponbare</strain>
    </source>
</reference>
<evidence type="ECO:0000313" key="2">
    <source>
        <dbReference type="Proteomes" id="UP000059680"/>
    </source>
</evidence>
<dbReference type="EMBL" id="AP014960">
    <property type="protein sequence ID" value="BAS90571.1"/>
    <property type="molecule type" value="Genomic_DNA"/>
</dbReference>
<gene>
    <name evidence="1" type="ordered locus">Os04g0570850</name>
    <name evidence="1" type="ORF">OSNPB_040570850</name>
</gene>
<name>A0A0P0WDN0_ORYSJ</name>
<reference evidence="2" key="1">
    <citation type="journal article" date="2005" name="Nature">
        <title>The map-based sequence of the rice genome.</title>
        <authorList>
            <consortium name="International rice genome sequencing project (IRGSP)"/>
            <person name="Matsumoto T."/>
            <person name="Wu J."/>
            <person name="Kanamori H."/>
            <person name="Katayose Y."/>
            <person name="Fujisawa M."/>
            <person name="Namiki N."/>
            <person name="Mizuno H."/>
            <person name="Yamamoto K."/>
            <person name="Antonio B.A."/>
            <person name="Baba T."/>
            <person name="Sakata K."/>
            <person name="Nagamura Y."/>
            <person name="Aoki H."/>
            <person name="Arikawa K."/>
            <person name="Arita K."/>
            <person name="Bito T."/>
            <person name="Chiden Y."/>
            <person name="Fujitsuka N."/>
            <person name="Fukunaka R."/>
            <person name="Hamada M."/>
            <person name="Harada C."/>
            <person name="Hayashi A."/>
            <person name="Hijishita S."/>
            <person name="Honda M."/>
            <person name="Hosokawa S."/>
            <person name="Ichikawa Y."/>
            <person name="Idonuma A."/>
            <person name="Iijima M."/>
            <person name="Ikeda M."/>
            <person name="Ikeno M."/>
            <person name="Ito K."/>
            <person name="Ito S."/>
            <person name="Ito T."/>
            <person name="Ito Y."/>
            <person name="Ito Y."/>
            <person name="Iwabuchi A."/>
            <person name="Kamiya K."/>
            <person name="Karasawa W."/>
            <person name="Kurita K."/>
            <person name="Katagiri S."/>
            <person name="Kikuta A."/>
            <person name="Kobayashi H."/>
            <person name="Kobayashi N."/>
            <person name="Machita K."/>
            <person name="Maehara T."/>
            <person name="Masukawa M."/>
            <person name="Mizubayashi T."/>
            <person name="Mukai Y."/>
            <person name="Nagasaki H."/>
            <person name="Nagata Y."/>
            <person name="Naito S."/>
            <person name="Nakashima M."/>
            <person name="Nakama Y."/>
            <person name="Nakamichi Y."/>
            <person name="Nakamura M."/>
            <person name="Meguro A."/>
            <person name="Negishi M."/>
            <person name="Ohta I."/>
            <person name="Ohta T."/>
            <person name="Okamoto M."/>
            <person name="Ono N."/>
            <person name="Saji S."/>
            <person name="Sakaguchi M."/>
            <person name="Sakai K."/>
            <person name="Shibata M."/>
            <person name="Shimokawa T."/>
            <person name="Song J."/>
            <person name="Takazaki Y."/>
            <person name="Terasawa K."/>
            <person name="Tsugane M."/>
            <person name="Tsuji K."/>
            <person name="Ueda S."/>
            <person name="Waki K."/>
            <person name="Yamagata H."/>
            <person name="Yamamoto M."/>
            <person name="Yamamoto S."/>
            <person name="Yamane H."/>
            <person name="Yoshiki S."/>
            <person name="Yoshihara R."/>
            <person name="Yukawa K."/>
            <person name="Zhong H."/>
            <person name="Yano M."/>
            <person name="Yuan Q."/>
            <person name="Ouyang S."/>
            <person name="Liu J."/>
            <person name="Jones K.M."/>
            <person name="Gansberger K."/>
            <person name="Moffat K."/>
            <person name="Hill J."/>
            <person name="Bera J."/>
            <person name="Fadrosh D."/>
            <person name="Jin S."/>
            <person name="Johri S."/>
            <person name="Kim M."/>
            <person name="Overton L."/>
            <person name="Reardon M."/>
            <person name="Tsitrin T."/>
            <person name="Vuong H."/>
            <person name="Weaver B."/>
            <person name="Ciecko A."/>
            <person name="Tallon L."/>
            <person name="Jackson J."/>
            <person name="Pai G."/>
            <person name="Aken S.V."/>
            <person name="Utterback T."/>
            <person name="Reidmuller S."/>
            <person name="Feldblyum T."/>
            <person name="Hsiao J."/>
            <person name="Zismann V."/>
            <person name="Iobst S."/>
            <person name="de Vazeille A.R."/>
            <person name="Buell C.R."/>
            <person name="Ying K."/>
            <person name="Li Y."/>
            <person name="Lu T."/>
            <person name="Huang Y."/>
            <person name="Zhao Q."/>
            <person name="Feng Q."/>
            <person name="Zhang L."/>
            <person name="Zhu J."/>
            <person name="Weng Q."/>
            <person name="Mu J."/>
            <person name="Lu Y."/>
            <person name="Fan D."/>
            <person name="Liu Y."/>
            <person name="Guan J."/>
            <person name="Zhang Y."/>
            <person name="Yu S."/>
            <person name="Liu X."/>
            <person name="Zhang Y."/>
            <person name="Hong G."/>
            <person name="Han B."/>
            <person name="Choisne N."/>
            <person name="Demange N."/>
            <person name="Orjeda G."/>
            <person name="Samain S."/>
            <person name="Cattolico L."/>
            <person name="Pelletier E."/>
            <person name="Couloux A."/>
            <person name="Segurens B."/>
            <person name="Wincker P."/>
            <person name="D'Hont A."/>
            <person name="Scarpelli C."/>
            <person name="Weissenbach J."/>
            <person name="Salanoubat M."/>
            <person name="Quetier F."/>
            <person name="Yu Y."/>
            <person name="Kim H.R."/>
            <person name="Rambo T."/>
            <person name="Currie J."/>
            <person name="Collura K."/>
            <person name="Luo M."/>
            <person name="Yang T."/>
            <person name="Ammiraju J.S.S."/>
            <person name="Engler F."/>
            <person name="Soderlund C."/>
            <person name="Wing R.A."/>
            <person name="Palmer L.E."/>
            <person name="de la Bastide M."/>
            <person name="Spiegel L."/>
            <person name="Nascimento L."/>
            <person name="Zutavern T."/>
            <person name="O'Shaughnessy A."/>
            <person name="Dike S."/>
            <person name="Dedhia N."/>
            <person name="Preston R."/>
            <person name="Balija V."/>
            <person name="McCombie W.R."/>
            <person name="Chow T."/>
            <person name="Chen H."/>
            <person name="Chung M."/>
            <person name="Chen C."/>
            <person name="Shaw J."/>
            <person name="Wu H."/>
            <person name="Hsiao K."/>
            <person name="Chao Y."/>
            <person name="Chu M."/>
            <person name="Cheng C."/>
            <person name="Hour A."/>
            <person name="Lee P."/>
            <person name="Lin S."/>
            <person name="Lin Y."/>
            <person name="Liou J."/>
            <person name="Liu S."/>
            <person name="Hsing Y."/>
            <person name="Raghuvanshi S."/>
            <person name="Mohanty A."/>
            <person name="Bharti A.K."/>
            <person name="Gaur A."/>
            <person name="Gupta V."/>
            <person name="Kumar D."/>
            <person name="Ravi V."/>
            <person name="Vij S."/>
            <person name="Kapur A."/>
            <person name="Khurana P."/>
            <person name="Khurana P."/>
            <person name="Khurana J.P."/>
            <person name="Tyagi A.K."/>
            <person name="Gaikwad K."/>
            <person name="Singh A."/>
            <person name="Dalal V."/>
            <person name="Srivastava S."/>
            <person name="Dixit A."/>
            <person name="Pal A.K."/>
            <person name="Ghazi I.A."/>
            <person name="Yadav M."/>
            <person name="Pandit A."/>
            <person name="Bhargava A."/>
            <person name="Sureshbabu K."/>
            <person name="Batra K."/>
            <person name="Sharma T.R."/>
            <person name="Mohapatra T."/>
            <person name="Singh N.K."/>
            <person name="Messing J."/>
            <person name="Nelson A.B."/>
            <person name="Fuks G."/>
            <person name="Kavchok S."/>
            <person name="Keizer G."/>
            <person name="Linton E."/>
            <person name="Llaca V."/>
            <person name="Song R."/>
            <person name="Tanyolac B."/>
            <person name="Young S."/>
            <person name="Ho-Il K."/>
            <person name="Hahn J.H."/>
            <person name="Sangsakoo G."/>
            <person name="Vanavichit A."/>
            <person name="de Mattos Luiz.A.T."/>
            <person name="Zimmer P.D."/>
            <person name="Malone G."/>
            <person name="Dellagostin O."/>
            <person name="de Oliveira A.C."/>
            <person name="Bevan M."/>
            <person name="Bancroft I."/>
            <person name="Minx P."/>
            <person name="Cordum H."/>
            <person name="Wilson R."/>
            <person name="Cheng Z."/>
            <person name="Jin W."/>
            <person name="Jiang J."/>
            <person name="Leong S.A."/>
            <person name="Iwama H."/>
            <person name="Gojobori T."/>
            <person name="Itoh T."/>
            <person name="Niimura Y."/>
            <person name="Fujii Y."/>
            <person name="Habara T."/>
            <person name="Sakai H."/>
            <person name="Sato Y."/>
            <person name="Wilson G."/>
            <person name="Kumar K."/>
            <person name="McCouch S."/>
            <person name="Juretic N."/>
            <person name="Hoen D."/>
            <person name="Wright S."/>
            <person name="Bruskiewich R."/>
            <person name="Bureau T."/>
            <person name="Miyao A."/>
            <person name="Hirochika H."/>
            <person name="Nishikawa T."/>
            <person name="Kadowaki K."/>
            <person name="Sugiura M."/>
            <person name="Burr B."/>
            <person name="Sasaki T."/>
        </authorList>
    </citation>
    <scope>NUCLEOTIDE SEQUENCE [LARGE SCALE GENOMIC DNA]</scope>
    <source>
        <strain evidence="2">cv. Nipponbare</strain>
    </source>
</reference>
<proteinExistence type="predicted"/>
<dbReference type="PaxDb" id="39947-A0A0P0WDN0"/>
<protein>
    <submittedName>
        <fullName evidence="1">Os04g0570850 protein</fullName>
    </submittedName>
</protein>
<sequence length="210" mass="22753">MKEHRSSPAHHVPVQIEPVPRESHVARRTWPGCCVTASMRPSSLPATSGRGGADGSIVEGDDLADVVDVRAGAVGEHGAAAGEPELFAFDADPVLHRLLDGELLVRHVGEPRDVAAGRPRERVAVPLGRRHEAPEPLALRRAVPLPVHEPVPREPQRALDVLARRVLGVLGRARLVRAVHLARRHLHPLRGMVRREVERRGRRGVAAAAA</sequence>
<keyword evidence="2" id="KW-1185">Reference proteome</keyword>
<organism evidence="1 2">
    <name type="scientific">Oryza sativa subsp. japonica</name>
    <name type="common">Rice</name>
    <dbReference type="NCBI Taxonomy" id="39947"/>
    <lineage>
        <taxon>Eukaryota</taxon>
        <taxon>Viridiplantae</taxon>
        <taxon>Streptophyta</taxon>
        <taxon>Embryophyta</taxon>
        <taxon>Tracheophyta</taxon>
        <taxon>Spermatophyta</taxon>
        <taxon>Magnoliopsida</taxon>
        <taxon>Liliopsida</taxon>
        <taxon>Poales</taxon>
        <taxon>Poaceae</taxon>
        <taxon>BOP clade</taxon>
        <taxon>Oryzoideae</taxon>
        <taxon>Oryzeae</taxon>
        <taxon>Oryzinae</taxon>
        <taxon>Oryza</taxon>
        <taxon>Oryza sativa</taxon>
    </lineage>
</organism>